<keyword evidence="1" id="KW-0863">Zinc-finger</keyword>
<dbReference type="SUPFAM" id="SSF57850">
    <property type="entry name" value="RING/U-box"/>
    <property type="match status" value="1"/>
</dbReference>
<name>A0AAN9SV73_PSOTE</name>
<keyword evidence="1" id="KW-0479">Metal-binding</keyword>
<dbReference type="Gene3D" id="3.30.40.10">
    <property type="entry name" value="Zinc/RING finger domain, C3HC4 (zinc finger)"/>
    <property type="match status" value="1"/>
</dbReference>
<evidence type="ECO:0000259" key="3">
    <source>
        <dbReference type="PROSITE" id="PS50089"/>
    </source>
</evidence>
<dbReference type="SMART" id="SM00184">
    <property type="entry name" value="RING"/>
    <property type="match status" value="1"/>
</dbReference>
<feature type="region of interest" description="Disordered" evidence="2">
    <location>
        <begin position="428"/>
        <end position="477"/>
    </location>
</feature>
<dbReference type="FunFam" id="3.30.40.10:FF:000388">
    <property type="entry name" value="Putative RING zinc finger domain superfamily protein"/>
    <property type="match status" value="1"/>
</dbReference>
<evidence type="ECO:0000313" key="5">
    <source>
        <dbReference type="Proteomes" id="UP001386955"/>
    </source>
</evidence>
<dbReference type="InterPro" id="IPR001841">
    <property type="entry name" value="Znf_RING"/>
</dbReference>
<dbReference type="GO" id="GO:0008270">
    <property type="term" value="F:zinc ion binding"/>
    <property type="evidence" value="ECO:0007669"/>
    <property type="project" value="UniProtKB-KW"/>
</dbReference>
<evidence type="ECO:0000256" key="2">
    <source>
        <dbReference type="SAM" id="MobiDB-lite"/>
    </source>
</evidence>
<proteinExistence type="predicted"/>
<feature type="region of interest" description="Disordered" evidence="2">
    <location>
        <begin position="113"/>
        <end position="205"/>
    </location>
</feature>
<dbReference type="PANTHER" id="PTHR47531">
    <property type="entry name" value="RING/U-BOX SUPERFAMILY PROTEIN"/>
    <property type="match status" value="1"/>
</dbReference>
<dbReference type="PROSITE" id="PS50089">
    <property type="entry name" value="ZF_RING_2"/>
    <property type="match status" value="1"/>
</dbReference>
<evidence type="ECO:0000256" key="1">
    <source>
        <dbReference type="PROSITE-ProRule" id="PRU00175"/>
    </source>
</evidence>
<keyword evidence="1" id="KW-0862">Zinc</keyword>
<accession>A0AAN9SV73</accession>
<feature type="compositionally biased region" description="Low complexity" evidence="2">
    <location>
        <begin position="115"/>
        <end position="131"/>
    </location>
</feature>
<feature type="domain" description="RING-type" evidence="3">
    <location>
        <begin position="626"/>
        <end position="668"/>
    </location>
</feature>
<dbReference type="Proteomes" id="UP001386955">
    <property type="component" value="Unassembled WGS sequence"/>
</dbReference>
<protein>
    <recommendedName>
        <fullName evidence="3">RING-type domain-containing protein</fullName>
    </recommendedName>
</protein>
<organism evidence="4 5">
    <name type="scientific">Psophocarpus tetragonolobus</name>
    <name type="common">Winged bean</name>
    <name type="synonym">Dolichos tetragonolobus</name>
    <dbReference type="NCBI Taxonomy" id="3891"/>
    <lineage>
        <taxon>Eukaryota</taxon>
        <taxon>Viridiplantae</taxon>
        <taxon>Streptophyta</taxon>
        <taxon>Embryophyta</taxon>
        <taxon>Tracheophyta</taxon>
        <taxon>Spermatophyta</taxon>
        <taxon>Magnoliopsida</taxon>
        <taxon>eudicotyledons</taxon>
        <taxon>Gunneridae</taxon>
        <taxon>Pentapetalae</taxon>
        <taxon>rosids</taxon>
        <taxon>fabids</taxon>
        <taxon>Fabales</taxon>
        <taxon>Fabaceae</taxon>
        <taxon>Papilionoideae</taxon>
        <taxon>50 kb inversion clade</taxon>
        <taxon>NPAAA clade</taxon>
        <taxon>indigoferoid/millettioid clade</taxon>
        <taxon>Phaseoleae</taxon>
        <taxon>Psophocarpus</taxon>
    </lineage>
</organism>
<feature type="compositionally biased region" description="Polar residues" evidence="2">
    <location>
        <begin position="163"/>
        <end position="179"/>
    </location>
</feature>
<dbReference type="PANTHER" id="PTHR47531:SF2">
    <property type="entry name" value="RING_U-BOX SUPERFAMILY PROTEIN"/>
    <property type="match status" value="1"/>
</dbReference>
<sequence length="681" mass="76150">MFSSSLLLQKKPPFPFPCELLCLIPPATNTILSAFTLFSFSSSSSHYYLLSFPPIFTFITPIQKCTTPFKYPTLLFHPHRSEPPGISKISNFDFWVLPFASLGIHTRIPFPQKMGSSASKATSSSSSSGSFRKSRSKGHRGFPSYCLGTSSGSRDIDSDDQVCDQNKVNGDDVTYTSGNEDSDEGKTESFRKVKSDKSDEVPCVPSNIDLEEWGHTASRIGSSSAHSSSNQSLNPSSRFLSRFSLVPGNISFRLSRTTSLGSSRPCPVSSENLSIFNNEDEVNLPPGLPGSLINRNETQHHSDLLNSSFASQVPIQHQEEASNSLRSNARALVSPRNLVSSCTHSSVQDVGRDGNGTREVLNLFSPRVHTDTENIETRHTDRRNGAREPVDRNVRFSRTLSVGRLRDRVLRRSTLSDFTFCPLQREREVRDASQDNGRQAGDRDTRVSASGRNAANSSTPRYPQSSTPNSLFGIQDYEVETSRTRETRYQDLLEHRSNFLERRRRIRSQVRALQRLGSRFENLSGHDRSCILSGQHRNGRCACRVNTRDTNSSDDTNARASISRIVMLAEALFEVLDEIHQQSVVLSSRPSVSSIGSVPAPNEVVESLPVKLYTKLHKHQEEPVQCYICLVEYEDGDSMRVLPCHHEFHTTCIDKWLKEIHRVCPLCRGDICLSDSLPREN</sequence>
<gene>
    <name evidence="4" type="ORF">VNO78_08654</name>
</gene>
<feature type="compositionally biased region" description="Basic and acidic residues" evidence="2">
    <location>
        <begin position="184"/>
        <end position="200"/>
    </location>
</feature>
<comment type="caution">
    <text evidence="4">The sequence shown here is derived from an EMBL/GenBank/DDBJ whole genome shotgun (WGS) entry which is preliminary data.</text>
</comment>
<keyword evidence="5" id="KW-1185">Reference proteome</keyword>
<reference evidence="4 5" key="1">
    <citation type="submission" date="2024-01" db="EMBL/GenBank/DDBJ databases">
        <title>The genomes of 5 underutilized Papilionoideae crops provide insights into root nodulation and disease resistanc.</title>
        <authorList>
            <person name="Jiang F."/>
        </authorList>
    </citation>
    <scope>NUCLEOTIDE SEQUENCE [LARGE SCALE GENOMIC DNA]</scope>
    <source>
        <strain evidence="4">DUOXIRENSHENG_FW03</strain>
        <tissue evidence="4">Leaves</tissue>
    </source>
</reference>
<dbReference type="AlphaFoldDB" id="A0AAN9SV73"/>
<dbReference type="EMBL" id="JAYMYS010000002">
    <property type="protein sequence ID" value="KAK7407014.1"/>
    <property type="molecule type" value="Genomic_DNA"/>
</dbReference>
<feature type="compositionally biased region" description="Polar residues" evidence="2">
    <location>
        <begin position="447"/>
        <end position="472"/>
    </location>
</feature>
<dbReference type="InterPro" id="IPR013083">
    <property type="entry name" value="Znf_RING/FYVE/PHD"/>
</dbReference>
<evidence type="ECO:0000313" key="4">
    <source>
        <dbReference type="EMBL" id="KAK7407014.1"/>
    </source>
</evidence>
<dbReference type="Pfam" id="PF13639">
    <property type="entry name" value="zf-RING_2"/>
    <property type="match status" value="1"/>
</dbReference>